<dbReference type="Proteomes" id="UP001254770">
    <property type="component" value="Unassembled WGS sequence"/>
</dbReference>
<gene>
    <name evidence="1" type="ORF">P7D69_13400</name>
</gene>
<dbReference type="RefSeq" id="WP_242328122.1">
    <property type="nucleotide sequence ID" value="NZ_JARPXG010000072.1"/>
</dbReference>
<evidence type="ECO:0000313" key="2">
    <source>
        <dbReference type="Proteomes" id="UP001254770"/>
    </source>
</evidence>
<name>A0AAW8T7S2_9ENTE</name>
<comment type="caution">
    <text evidence="1">The sequence shown here is derived from an EMBL/GenBank/DDBJ whole genome shotgun (WGS) entry which is preliminary data.</text>
</comment>
<proteinExistence type="predicted"/>
<reference evidence="1" key="1">
    <citation type="submission" date="2023-03" db="EMBL/GenBank/DDBJ databases">
        <authorList>
            <person name="Shen W."/>
            <person name="Cai J."/>
        </authorList>
    </citation>
    <scope>NUCLEOTIDE SEQUENCE</scope>
    <source>
        <strain evidence="1">Y15</strain>
    </source>
</reference>
<organism evidence="1 2">
    <name type="scientific">Enterococcus raffinosus</name>
    <dbReference type="NCBI Taxonomy" id="71452"/>
    <lineage>
        <taxon>Bacteria</taxon>
        <taxon>Bacillati</taxon>
        <taxon>Bacillota</taxon>
        <taxon>Bacilli</taxon>
        <taxon>Lactobacillales</taxon>
        <taxon>Enterococcaceae</taxon>
        <taxon>Enterococcus</taxon>
    </lineage>
</organism>
<dbReference type="AlphaFoldDB" id="A0AAW8T7S2"/>
<evidence type="ECO:0000313" key="1">
    <source>
        <dbReference type="EMBL" id="MDT2545341.1"/>
    </source>
</evidence>
<accession>A0AAW8T7S2</accession>
<dbReference type="EMBL" id="JARPXL010000014">
    <property type="protein sequence ID" value="MDT2545341.1"/>
    <property type="molecule type" value="Genomic_DNA"/>
</dbReference>
<sequence>MKDIKNTVIDRLGCSVDIFLESSNGLERVFYPDDEKNQFTLEDIYIAFKDHPMMIYVFCDRGLNGEIYRCGNYGKGIWQKYAVTQGYA</sequence>
<protein>
    <submittedName>
        <fullName evidence="1">Uncharacterized protein</fullName>
    </submittedName>
</protein>